<dbReference type="KEGG" id="ddd:Dda3937_02387"/>
<gene>
    <name evidence="2" type="ordered locus">Dda3937_02387</name>
</gene>
<dbReference type="Proteomes" id="UP000006859">
    <property type="component" value="Chromosome"/>
</dbReference>
<protein>
    <submittedName>
        <fullName evidence="2">Uncharacterized protein</fullName>
    </submittedName>
</protein>
<feature type="compositionally biased region" description="Basic and acidic residues" evidence="1">
    <location>
        <begin position="54"/>
        <end position="66"/>
    </location>
</feature>
<sequence>MGITSLLVFIKKCSSKSVHQKRSSKTMLRAQGTQPERQCRLCTQTTSAARVMPDKSDGRINRDKSSDGVLSGGRFHVSGVSNSRRVAGMTNPLSPERNAMTHQGVYPHRTGALPAPDRCRFGARLSISNDRVRRGGRRGAAGATARRNRHRSDTVPRSDAAGDAVNAYRERARRR</sequence>
<feature type="region of interest" description="Disordered" evidence="1">
    <location>
        <begin position="54"/>
        <end position="77"/>
    </location>
</feature>
<name>E0SM70_DICD3</name>
<evidence type="ECO:0000313" key="3">
    <source>
        <dbReference type="Proteomes" id="UP000006859"/>
    </source>
</evidence>
<evidence type="ECO:0000313" key="2">
    <source>
        <dbReference type="EMBL" id="ADM99405.1"/>
    </source>
</evidence>
<proteinExistence type="predicted"/>
<organism evidence="2 3">
    <name type="scientific">Dickeya dadantii (strain 3937)</name>
    <name type="common">Erwinia chrysanthemi (strain 3937)</name>
    <dbReference type="NCBI Taxonomy" id="198628"/>
    <lineage>
        <taxon>Bacteria</taxon>
        <taxon>Pseudomonadati</taxon>
        <taxon>Pseudomonadota</taxon>
        <taxon>Gammaproteobacteria</taxon>
        <taxon>Enterobacterales</taxon>
        <taxon>Pectobacteriaceae</taxon>
        <taxon>Dickeya</taxon>
    </lineage>
</organism>
<keyword evidence="3" id="KW-1185">Reference proteome</keyword>
<dbReference type="HOGENOM" id="CLU_1530204_0_0_6"/>
<evidence type="ECO:0000256" key="1">
    <source>
        <dbReference type="SAM" id="MobiDB-lite"/>
    </source>
</evidence>
<dbReference type="EMBL" id="CP002038">
    <property type="protein sequence ID" value="ADM99405.1"/>
    <property type="molecule type" value="Genomic_DNA"/>
</dbReference>
<reference evidence="2 3" key="1">
    <citation type="journal article" date="2011" name="J. Bacteriol.">
        <title>Genome sequence of the plant-pathogenic bacterium Dickeya dadantii 3937.</title>
        <authorList>
            <person name="Glasner J.D."/>
            <person name="Yang C.H."/>
            <person name="Reverchon S."/>
            <person name="Hugouvieux-Cotte-Pattat N."/>
            <person name="Condemine G."/>
            <person name="Bohin J.P."/>
            <person name="Van Gijsegem F."/>
            <person name="Yang S."/>
            <person name="Franza T."/>
            <person name="Expert D."/>
            <person name="Plunkett G. III"/>
            <person name="San Francisco M.J."/>
            <person name="Charkowski A.O."/>
            <person name="Py B."/>
            <person name="Bell K."/>
            <person name="Rauscher L."/>
            <person name="Rodriguez-Palenzuela P."/>
            <person name="Toussaint A."/>
            <person name="Holeva M.C."/>
            <person name="He S.Y."/>
            <person name="Douet V."/>
            <person name="Boccara M."/>
            <person name="Blanco C."/>
            <person name="Toth I."/>
            <person name="Anderson B.D."/>
            <person name="Biehl B.S."/>
            <person name="Mau B."/>
            <person name="Flynn S.M."/>
            <person name="Barras F."/>
            <person name="Lindeberg M."/>
            <person name="Birch P.R."/>
            <person name="Tsuyumu S."/>
            <person name="Shi X."/>
            <person name="Hibbing M."/>
            <person name="Yap M.N."/>
            <person name="Carpentier M."/>
            <person name="Dassa E."/>
            <person name="Umehara M."/>
            <person name="Kim J.F."/>
            <person name="Rusch M."/>
            <person name="Soni P."/>
            <person name="Mayhew G.F."/>
            <person name="Fouts D.E."/>
            <person name="Gill S.R."/>
            <person name="Blattner F.R."/>
            <person name="Keen N.T."/>
            <person name="Perna N.T."/>
        </authorList>
    </citation>
    <scope>NUCLEOTIDE SEQUENCE [LARGE SCALE GENOMIC DNA]</scope>
    <source>
        <strain evidence="2 3">3937</strain>
    </source>
</reference>
<accession>E0SM70</accession>
<feature type="region of interest" description="Disordered" evidence="1">
    <location>
        <begin position="130"/>
        <end position="175"/>
    </location>
</feature>
<dbReference type="AlphaFoldDB" id="E0SM70"/>